<accession>A0A3M7T2P2</accession>
<evidence type="ECO:0000313" key="4">
    <source>
        <dbReference type="Proteomes" id="UP000276133"/>
    </source>
</evidence>
<evidence type="ECO:0000256" key="2">
    <source>
        <dbReference type="SAM" id="Phobius"/>
    </source>
</evidence>
<evidence type="ECO:0000313" key="3">
    <source>
        <dbReference type="EMBL" id="RNA42159.1"/>
    </source>
</evidence>
<feature type="region of interest" description="Disordered" evidence="1">
    <location>
        <begin position="163"/>
        <end position="209"/>
    </location>
</feature>
<dbReference type="AlphaFoldDB" id="A0A3M7T2P2"/>
<feature type="region of interest" description="Disordered" evidence="1">
    <location>
        <begin position="215"/>
        <end position="234"/>
    </location>
</feature>
<dbReference type="EMBL" id="REGN01000409">
    <property type="protein sequence ID" value="RNA42159.1"/>
    <property type="molecule type" value="Genomic_DNA"/>
</dbReference>
<dbReference type="Proteomes" id="UP000276133">
    <property type="component" value="Unassembled WGS sequence"/>
</dbReference>
<keyword evidence="4" id="KW-1185">Reference proteome</keyword>
<feature type="compositionally biased region" description="Basic and acidic residues" evidence="1">
    <location>
        <begin position="217"/>
        <end position="229"/>
    </location>
</feature>
<keyword evidence="2" id="KW-0472">Membrane</keyword>
<sequence length="386" mass="45260">MRLSEKFSAEPKLILLSFLCAAITEIMIWFYGLKMVLSFGCGFVVFLFGFTFVTTINERKVERKRINDDFLDDLDRSMNKVVKEENISRRVWSPVNFFDQKESSPSEIKQTKHEEDKNPLGCKYGGMYHNFRTIDRAETPGQKRIEVCDNPKNETWMKGILKKDTRTKFTSPQMRLDDESERKGESEKYLENLESQPALETPRPPEGLFQMFSNQTENERTNETSDVRELGTSSDMLDEPTLLEIKDLGSVEQRHQIRRGSIDIVQHFCAPCVEALYNYKQYNAGIHKEPSFKPERFTKKTDVDTWWTRFELYLKTVPIAPQNLRTIFLGFLDDECIKTFNNCTPRKYLPPDEIYVQMKKLFGRDLIDRDAALEKFITVSRHKKNK</sequence>
<gene>
    <name evidence="3" type="ORF">BpHYR1_009289</name>
</gene>
<keyword evidence="2" id="KW-0812">Transmembrane</keyword>
<organism evidence="3 4">
    <name type="scientific">Brachionus plicatilis</name>
    <name type="common">Marine rotifer</name>
    <name type="synonym">Brachionus muelleri</name>
    <dbReference type="NCBI Taxonomy" id="10195"/>
    <lineage>
        <taxon>Eukaryota</taxon>
        <taxon>Metazoa</taxon>
        <taxon>Spiralia</taxon>
        <taxon>Gnathifera</taxon>
        <taxon>Rotifera</taxon>
        <taxon>Eurotatoria</taxon>
        <taxon>Monogononta</taxon>
        <taxon>Pseudotrocha</taxon>
        <taxon>Ploima</taxon>
        <taxon>Brachionidae</taxon>
        <taxon>Brachionus</taxon>
    </lineage>
</organism>
<comment type="caution">
    <text evidence="3">The sequence shown here is derived from an EMBL/GenBank/DDBJ whole genome shotgun (WGS) entry which is preliminary data.</text>
</comment>
<evidence type="ECO:0000256" key="1">
    <source>
        <dbReference type="SAM" id="MobiDB-lite"/>
    </source>
</evidence>
<proteinExistence type="predicted"/>
<feature type="compositionally biased region" description="Basic and acidic residues" evidence="1">
    <location>
        <begin position="175"/>
        <end position="191"/>
    </location>
</feature>
<reference evidence="3 4" key="1">
    <citation type="journal article" date="2018" name="Sci. Rep.">
        <title>Genomic signatures of local adaptation to the degree of environmental predictability in rotifers.</title>
        <authorList>
            <person name="Franch-Gras L."/>
            <person name="Hahn C."/>
            <person name="Garcia-Roger E.M."/>
            <person name="Carmona M.J."/>
            <person name="Serra M."/>
            <person name="Gomez A."/>
        </authorList>
    </citation>
    <scope>NUCLEOTIDE SEQUENCE [LARGE SCALE GENOMIC DNA]</scope>
    <source>
        <strain evidence="3">HYR1</strain>
    </source>
</reference>
<protein>
    <submittedName>
        <fullName evidence="3">Uncharacterized protein</fullName>
    </submittedName>
</protein>
<dbReference type="OrthoDB" id="10210820at2759"/>
<feature type="transmembrane region" description="Helical" evidence="2">
    <location>
        <begin position="37"/>
        <end position="56"/>
    </location>
</feature>
<keyword evidence="2" id="KW-1133">Transmembrane helix</keyword>
<name>A0A3M7T2P2_BRAPC</name>
<feature type="transmembrane region" description="Helical" evidence="2">
    <location>
        <begin position="12"/>
        <end position="31"/>
    </location>
</feature>